<proteinExistence type="predicted"/>
<dbReference type="EMBL" id="CP097506">
    <property type="protein sequence ID" value="URD99529.1"/>
    <property type="molecule type" value="Genomic_DNA"/>
</dbReference>
<keyword evidence="1" id="KW-0812">Transmembrane</keyword>
<organism evidence="2 3">
    <name type="scientific">Musa troglodytarum</name>
    <name type="common">fe'i banana</name>
    <dbReference type="NCBI Taxonomy" id="320322"/>
    <lineage>
        <taxon>Eukaryota</taxon>
        <taxon>Viridiplantae</taxon>
        <taxon>Streptophyta</taxon>
        <taxon>Embryophyta</taxon>
        <taxon>Tracheophyta</taxon>
        <taxon>Spermatophyta</taxon>
        <taxon>Magnoliopsida</taxon>
        <taxon>Liliopsida</taxon>
        <taxon>Zingiberales</taxon>
        <taxon>Musaceae</taxon>
        <taxon>Musa</taxon>
    </lineage>
</organism>
<name>A0A9E7FNI0_9LILI</name>
<feature type="transmembrane region" description="Helical" evidence="1">
    <location>
        <begin position="100"/>
        <end position="122"/>
    </location>
</feature>
<accession>A0A9E7FNI0</accession>
<gene>
    <name evidence="2" type="ORF">MUK42_31936</name>
</gene>
<dbReference type="GO" id="GO:0008374">
    <property type="term" value="F:O-acyltransferase activity"/>
    <property type="evidence" value="ECO:0007669"/>
    <property type="project" value="InterPro"/>
</dbReference>
<protein>
    <submittedName>
        <fullName evidence="2">Lecithin-cholesterol acyltransferase-like</fullName>
    </submittedName>
</protein>
<keyword evidence="1" id="KW-1133">Transmembrane helix</keyword>
<dbReference type="PANTHER" id="PTHR11440">
    <property type="entry name" value="LECITHIN-CHOLESTEROL ACYLTRANSFERASE-RELATED"/>
    <property type="match status" value="1"/>
</dbReference>
<dbReference type="Pfam" id="PF02450">
    <property type="entry name" value="LCAT"/>
    <property type="match status" value="1"/>
</dbReference>
<dbReference type="GO" id="GO:0006629">
    <property type="term" value="P:lipid metabolic process"/>
    <property type="evidence" value="ECO:0007669"/>
    <property type="project" value="InterPro"/>
</dbReference>
<keyword evidence="2" id="KW-0808">Transferase</keyword>
<evidence type="ECO:0000313" key="2">
    <source>
        <dbReference type="EMBL" id="URD99529.1"/>
    </source>
</evidence>
<keyword evidence="2" id="KW-0012">Acyltransferase</keyword>
<dbReference type="OrthoDB" id="190846at2759"/>
<evidence type="ECO:0000256" key="1">
    <source>
        <dbReference type="SAM" id="Phobius"/>
    </source>
</evidence>
<dbReference type="Gene3D" id="3.40.50.1820">
    <property type="entry name" value="alpha/beta hydrolase"/>
    <property type="match status" value="2"/>
</dbReference>
<keyword evidence="3" id="KW-1185">Reference proteome</keyword>
<dbReference type="InterPro" id="IPR029058">
    <property type="entry name" value="AB_hydrolase_fold"/>
</dbReference>
<dbReference type="SUPFAM" id="SSF53474">
    <property type="entry name" value="alpha/beta-Hydrolases"/>
    <property type="match status" value="1"/>
</dbReference>
<sequence>MIGTGIETAEVLLFEGGFDELPEILHADGDMLALESELSNLQQYLKALFLQNEIQSFDPHNYCHGRNLTYAVTSCVVKRSNVRFSLSNTVVERWIMEMNVILILPLLVFPMALLPAVCLSAGGSNDLHPLVLIPGSGGNQLEARLTKDYKPSSLLCALSATRKGKDGWFRLWFDPTVLVPALTRCFAERMTLYYHAALDDYRNAPGVLTRVPCFGSTQGLLYLDPHLKHITEYMATLVNSLEQLGYIDGENLFGAPYDFRYGLAAEGHPSKVGTQYLEDLKELIESASASNGGKPVILLSHSLGGLFALQLLVRSTSSWRQKYVKHLLTLSAPWAGTVQEMLTFASGYTLGIPIVDPLLVRAEQRSSESNQWLLPSPKVFGHTPLVVSGNKNYSAWDMQEFMEDIGFEEGVYPYKTRVLPMTDKFEEPGVPVTCVVGSGVETPETLFYGEDGFDVQPEVVYGDGDGTVNLVSLLALESEWVGSASQDLKVIRMPGVSHTSILKDKSALKEIVAEICSINAITASSLVFRA</sequence>
<dbReference type="Proteomes" id="UP001055439">
    <property type="component" value="Chromosome 4"/>
</dbReference>
<evidence type="ECO:0000313" key="3">
    <source>
        <dbReference type="Proteomes" id="UP001055439"/>
    </source>
</evidence>
<dbReference type="AlphaFoldDB" id="A0A9E7FNI0"/>
<dbReference type="InterPro" id="IPR003386">
    <property type="entry name" value="LACT/PDAT_acylTrfase"/>
</dbReference>
<keyword evidence="1" id="KW-0472">Membrane</keyword>
<reference evidence="2" key="1">
    <citation type="submission" date="2022-05" db="EMBL/GenBank/DDBJ databases">
        <title>The Musa troglodytarum L. genome provides insights into the mechanism of non-climacteric behaviour and enrichment of carotenoids.</title>
        <authorList>
            <person name="Wang J."/>
        </authorList>
    </citation>
    <scope>NUCLEOTIDE SEQUENCE</scope>
    <source>
        <tissue evidence="2">Leaf</tissue>
    </source>
</reference>